<evidence type="ECO:0000313" key="3">
    <source>
        <dbReference type="Proteomes" id="UP000708208"/>
    </source>
</evidence>
<proteinExistence type="predicted"/>
<reference evidence="2" key="1">
    <citation type="submission" date="2021-06" db="EMBL/GenBank/DDBJ databases">
        <authorList>
            <person name="Hodson N. C."/>
            <person name="Mongue J. A."/>
            <person name="Jaron S. K."/>
        </authorList>
    </citation>
    <scope>NUCLEOTIDE SEQUENCE</scope>
</reference>
<dbReference type="Proteomes" id="UP000708208">
    <property type="component" value="Unassembled WGS sequence"/>
</dbReference>
<dbReference type="Pfam" id="PF00646">
    <property type="entry name" value="F-box"/>
    <property type="match status" value="1"/>
</dbReference>
<evidence type="ECO:0000259" key="1">
    <source>
        <dbReference type="SMART" id="SM00256"/>
    </source>
</evidence>
<name>A0A8J2JE43_9HEXA</name>
<sequence>MLKFGEIPIMVEVGERADRLKICQLKKVAVWNEVIPTWGDSSENGARMADKRVSSKRRITSEVELPSVKIPKISNSDGKKILNQKISIVDSLVTNLEDSSFIKHSESFLFVDWMKLPEEIWKAIFLWIPTKEKVRSRLVSKAWKNNVDLLSSFKVRLDGRMGREKLEKIREKRIQTVELLSLQDGFEVKFKYPNYVKELLVTTLVSPANFVKCCEMFTEVQTLRFISTVKSDTTFDPRNKACSRKALACLKKLKEIDIMIHSFAPSKTLKSVTARICCATPLRSTLEQDVCFSTQPWFSELKGLNFQSLHIFHSQTCGSCDLDDVWNEILRSQTSLLRVTADYNDMTVSDVFEILRQNKSLRSCKIYRVICAYLFDVDGLQALNEVSDSLQELALDFVNSAVISCNPASALQLEMKFFDFMHLPTSLRKLSIRGYNLSKEQFLTTLGGLSYVEEFNVGNCVFHDASTRISLFKEILHTLGFDSCGVRRFLFDTFEIPELGDERKKWMILEDAALRFGILHHQHNSDEMDCERSFYDFRFTKLEIREFAAITDRVIFVENDICLINIDGAGAAMISVISGSLGLTPPP</sequence>
<accession>A0A8J2JE43</accession>
<comment type="caution">
    <text evidence="2">The sequence shown here is derived from an EMBL/GenBank/DDBJ whole genome shotgun (WGS) entry which is preliminary data.</text>
</comment>
<gene>
    <name evidence="2" type="ORF">AFUS01_LOCUS4536</name>
</gene>
<dbReference type="SMART" id="SM00256">
    <property type="entry name" value="FBOX"/>
    <property type="match status" value="1"/>
</dbReference>
<feature type="domain" description="F-box" evidence="1">
    <location>
        <begin position="116"/>
        <end position="156"/>
    </location>
</feature>
<dbReference type="InterPro" id="IPR001810">
    <property type="entry name" value="F-box_dom"/>
</dbReference>
<dbReference type="EMBL" id="CAJVCH010028400">
    <property type="protein sequence ID" value="CAG7703979.1"/>
    <property type="molecule type" value="Genomic_DNA"/>
</dbReference>
<organism evidence="2 3">
    <name type="scientific">Allacma fusca</name>
    <dbReference type="NCBI Taxonomy" id="39272"/>
    <lineage>
        <taxon>Eukaryota</taxon>
        <taxon>Metazoa</taxon>
        <taxon>Ecdysozoa</taxon>
        <taxon>Arthropoda</taxon>
        <taxon>Hexapoda</taxon>
        <taxon>Collembola</taxon>
        <taxon>Symphypleona</taxon>
        <taxon>Sminthuridae</taxon>
        <taxon>Allacma</taxon>
    </lineage>
</organism>
<dbReference type="AlphaFoldDB" id="A0A8J2JE43"/>
<protein>
    <recommendedName>
        <fullName evidence="1">F-box domain-containing protein</fullName>
    </recommendedName>
</protein>
<evidence type="ECO:0000313" key="2">
    <source>
        <dbReference type="EMBL" id="CAG7703979.1"/>
    </source>
</evidence>
<keyword evidence="3" id="KW-1185">Reference proteome</keyword>